<dbReference type="EMBL" id="CAADFF010000144">
    <property type="protein sequence ID" value="VFJ99395.1"/>
    <property type="molecule type" value="Genomic_DNA"/>
</dbReference>
<evidence type="ECO:0000313" key="1">
    <source>
        <dbReference type="EMBL" id="VFJ99395.1"/>
    </source>
</evidence>
<accession>A0A450V3R2</accession>
<organism evidence="1">
    <name type="scientific">Candidatus Kentrum sp. LFY</name>
    <dbReference type="NCBI Taxonomy" id="2126342"/>
    <lineage>
        <taxon>Bacteria</taxon>
        <taxon>Pseudomonadati</taxon>
        <taxon>Pseudomonadota</taxon>
        <taxon>Gammaproteobacteria</taxon>
        <taxon>Candidatus Kentrum</taxon>
    </lineage>
</organism>
<proteinExistence type="predicted"/>
<reference evidence="1" key="1">
    <citation type="submission" date="2019-02" db="EMBL/GenBank/DDBJ databases">
        <authorList>
            <person name="Gruber-Vodicka R. H."/>
            <person name="Seah K. B. B."/>
        </authorList>
    </citation>
    <scope>NUCLEOTIDE SEQUENCE</scope>
    <source>
        <strain evidence="1">BECK_M7</strain>
    </source>
</reference>
<sequence length="205" mass="23324">MSACVTLEISIGENFEEDKRVVDGSEIIDYRLSRFACYLSSVNADISKPRVAEAQAYFLTLAEAFRKYIHGPDNVHRVLIREEVSQHEKSLNRTASEAGVENYAFFRNKGYIGMYNMGLSQLKKYKDHTGRQPLLDFMNKTELAANLFRITQTEDKISNENIIGQRNLENTAYTVGKKVRKTMQEISGTHPEDIPLAKNIRLAAI</sequence>
<gene>
    <name evidence="1" type="ORF">BECKLFY1418B_GA0070995_11441</name>
</gene>
<dbReference type="AlphaFoldDB" id="A0A450V3R2"/>
<protein>
    <submittedName>
        <fullName evidence="1">DNA-damage-inducible protein D</fullName>
    </submittedName>
</protein>
<name>A0A450V3R2_9GAMM</name>